<dbReference type="GO" id="GO:0006310">
    <property type="term" value="P:DNA recombination"/>
    <property type="evidence" value="ECO:0007669"/>
    <property type="project" value="UniProtKB-KW"/>
</dbReference>
<accession>A0A8W8M2Q0</accession>
<reference evidence="3" key="1">
    <citation type="submission" date="2022-08" db="UniProtKB">
        <authorList>
            <consortium name="EnsemblMetazoa"/>
        </authorList>
    </citation>
    <scope>IDENTIFICATION</scope>
    <source>
        <strain evidence="3">05x7-T-G4-1.051#20</strain>
    </source>
</reference>
<organism evidence="3 4">
    <name type="scientific">Magallana gigas</name>
    <name type="common">Pacific oyster</name>
    <name type="synonym">Crassostrea gigas</name>
    <dbReference type="NCBI Taxonomy" id="29159"/>
    <lineage>
        <taxon>Eukaryota</taxon>
        <taxon>Metazoa</taxon>
        <taxon>Spiralia</taxon>
        <taxon>Lophotrochozoa</taxon>
        <taxon>Mollusca</taxon>
        <taxon>Bivalvia</taxon>
        <taxon>Autobranchia</taxon>
        <taxon>Pteriomorphia</taxon>
        <taxon>Ostreida</taxon>
        <taxon>Ostreoidea</taxon>
        <taxon>Ostreidae</taxon>
        <taxon>Magallana</taxon>
    </lineage>
</organism>
<keyword evidence="1" id="KW-0233">DNA recombination</keyword>
<dbReference type="InterPro" id="IPR006936">
    <property type="entry name" value="ALOG_dom"/>
</dbReference>
<dbReference type="SUPFAM" id="SSF56349">
    <property type="entry name" value="DNA breaking-rejoining enzymes"/>
    <property type="match status" value="1"/>
</dbReference>
<dbReference type="InterPro" id="IPR043128">
    <property type="entry name" value="Rev_trsase/Diguanyl_cyclase"/>
</dbReference>
<protein>
    <recommendedName>
        <fullName evidence="2">Tyr recombinase domain-containing protein</fullName>
    </recommendedName>
</protein>
<dbReference type="PANTHER" id="PTHR33050">
    <property type="entry name" value="REVERSE TRANSCRIPTASE DOMAIN-CONTAINING PROTEIN"/>
    <property type="match status" value="1"/>
</dbReference>
<dbReference type="PANTHER" id="PTHR33050:SF7">
    <property type="entry name" value="RIBONUCLEASE H"/>
    <property type="match status" value="1"/>
</dbReference>
<dbReference type="PROSITE" id="PS51898">
    <property type="entry name" value="TYR_RECOMBINASE"/>
    <property type="match status" value="1"/>
</dbReference>
<feature type="domain" description="Tyr recombinase" evidence="2">
    <location>
        <begin position="976"/>
        <end position="1179"/>
    </location>
</feature>
<keyword evidence="4" id="KW-1185">Reference proteome</keyword>
<dbReference type="InterPro" id="IPR043502">
    <property type="entry name" value="DNA/RNA_pol_sf"/>
</dbReference>
<dbReference type="EnsemblMetazoa" id="G31310.1">
    <property type="protein sequence ID" value="G31310.1:cds"/>
    <property type="gene ID" value="G31310"/>
</dbReference>
<dbReference type="InterPro" id="IPR000477">
    <property type="entry name" value="RT_dom"/>
</dbReference>
<dbReference type="GO" id="GO:0003677">
    <property type="term" value="F:DNA binding"/>
    <property type="evidence" value="ECO:0007669"/>
    <property type="project" value="InterPro"/>
</dbReference>
<dbReference type="Pfam" id="PF04852">
    <property type="entry name" value="ALOG_dom"/>
    <property type="match status" value="1"/>
</dbReference>
<dbReference type="Pfam" id="PF00078">
    <property type="entry name" value="RVT_1"/>
    <property type="match status" value="1"/>
</dbReference>
<name>A0A8W8M2Q0_MAGGI</name>
<dbReference type="AlphaFoldDB" id="A0A8W8M2Q0"/>
<dbReference type="Gene3D" id="3.30.70.270">
    <property type="match status" value="1"/>
</dbReference>
<dbReference type="InterPro" id="IPR002104">
    <property type="entry name" value="Integrase_catalytic"/>
</dbReference>
<dbReference type="Gene3D" id="3.10.10.10">
    <property type="entry name" value="HIV Type 1 Reverse Transcriptase, subunit A, domain 1"/>
    <property type="match status" value="1"/>
</dbReference>
<dbReference type="CDD" id="cd09275">
    <property type="entry name" value="RNase_HI_RT_DIRS1"/>
    <property type="match status" value="1"/>
</dbReference>
<dbReference type="Proteomes" id="UP000005408">
    <property type="component" value="Unassembled WGS sequence"/>
</dbReference>
<dbReference type="InterPro" id="IPR052055">
    <property type="entry name" value="Hepadnavirus_pol/RT"/>
</dbReference>
<proteinExistence type="predicted"/>
<sequence>MLWKKRIEELEQSKRNEGEEELKSLKAKVRGLCMQTEPSVPLILVLVEELASTARKMNSDDAAIFEELARQANCNKEKLDIPSFCLSVLGGKATDVVGKALSKALKVKSECGESSVLGKVQATHQSPMLNLYSQPPQAYWGFGQGNFVPQMYPYGGVTGYGGYRKYQRGSGREWEKCDSFDPEKSVLEKRGHPTWITLKESDSKPAVHVNEQFLLYDKNETFNDLVVRNPDTFVSGEIHNCSSAWLDVTKRKSDNMSETVQTWVESGIDALSFMRSFKGNYKGRPFDSDIPPKQFFPNAPSCKWYTSFIRGEINERLKNGSFRLWGKVGECSLPKVIMPLTVEPSKPRLCHDARFINLWTRDLPFSLDTLKDVHRLVEKDAHMICCDEKSGYDHIKLTRESEEYFGVQFGGWVFTYTTLQFGWKASPYIYQMLGMQVTSVFRDQGLNTIQYIDDRFMVFNSKTSSKMANSLTTIDSPIKMVSMVVTSLTTLGYTLALKKCQLIPSTLVRYLGFYVDSKKQAYLLPNDKKEKCMALRETILSYENVDVRTLQRFAGKCVSMSLVIPGAKLYTREINAAISIGLRNSRKIKMSGALLEEVKYWRFVDGWKGCAPWRPERHLQVSISTDASLYRYGVAIMSGKDKGEAFGDFWAKGDIRPIHQKEATAVLKALQSLKLDVQDHRVDLFVDNIAVVCAWENQGSRDVQLSAIMKEIFQMVCVLNVDLKMHYVESKSNLADYPSRKISYVDSMLSVATWGLVDSAFGPHTVDLMATDSNVMRDSEGVPLRHFTQYPSPQSAGVNVFAQELSKENFTGESIDLFGIDERLNDLKSREEESKQTKRRKSLEVRFKKFLLALPNTPTIMSVTPKDICRFLVWNDKFGKTQIHGMSCPHIGEFGIHRCGCAIRLAAGTVHGMVQSLSEILCRHGRGRSWDVGTCSGNPCMSPEVQSYQKSCKDEQAKSRILPKQAKPIFLGKLQKIATYIDRELSRHDLSLREKFVLVRDQAVFKLQFFAGDRASDISNILSQEVKKLPNSSGFAFNHTYGKTFRGDGKCNTFVIKRSEDKIICPVLGLEHYYKWTSDNGINISLGYLFRPVTEKGRVLDKKLEYSAIYERLKCYLITLGIDEGETPHSLRGGFAITMAVSGAVKGPGELMQHVGWSTESSAHYYSRSKSLTDASRVAGNIAKITSDREDIESFYKTHGDISSLSPAFD</sequence>
<evidence type="ECO:0000313" key="3">
    <source>
        <dbReference type="EnsemblMetazoa" id="G31310.1:cds"/>
    </source>
</evidence>
<dbReference type="Gene3D" id="1.10.443.10">
    <property type="entry name" value="Intergrase catalytic core"/>
    <property type="match status" value="1"/>
</dbReference>
<evidence type="ECO:0000256" key="1">
    <source>
        <dbReference type="ARBA" id="ARBA00023172"/>
    </source>
</evidence>
<evidence type="ECO:0000313" key="4">
    <source>
        <dbReference type="Proteomes" id="UP000005408"/>
    </source>
</evidence>
<dbReference type="InterPro" id="IPR011010">
    <property type="entry name" value="DNA_brk_join_enz"/>
</dbReference>
<dbReference type="SUPFAM" id="SSF56672">
    <property type="entry name" value="DNA/RNA polymerases"/>
    <property type="match status" value="1"/>
</dbReference>
<evidence type="ECO:0000259" key="2">
    <source>
        <dbReference type="PROSITE" id="PS51898"/>
    </source>
</evidence>
<dbReference type="GO" id="GO:0015074">
    <property type="term" value="P:DNA integration"/>
    <property type="evidence" value="ECO:0007669"/>
    <property type="project" value="InterPro"/>
</dbReference>
<dbReference type="InterPro" id="IPR013762">
    <property type="entry name" value="Integrase-like_cat_sf"/>
</dbReference>